<keyword evidence="9" id="KW-1185">Reference proteome</keyword>
<dbReference type="RefSeq" id="WP_262574096.1">
    <property type="nucleotide sequence ID" value="NZ_JAOQKJ010000004.1"/>
</dbReference>
<evidence type="ECO:0000256" key="3">
    <source>
        <dbReference type="ARBA" id="ARBA00022679"/>
    </source>
</evidence>
<feature type="domain" description="Formyl transferase C-terminal" evidence="7">
    <location>
        <begin position="203"/>
        <end position="303"/>
    </location>
</feature>
<dbReference type="InterPro" id="IPR036477">
    <property type="entry name" value="Formyl_transf_N_sf"/>
</dbReference>
<feature type="binding site" evidence="5">
    <location>
        <begin position="109"/>
        <end position="112"/>
    </location>
    <ligand>
        <name>(6S)-5,6,7,8-tetrahydrofolate</name>
        <dbReference type="ChEBI" id="CHEBI:57453"/>
    </ligand>
</feature>
<dbReference type="GO" id="GO:0004479">
    <property type="term" value="F:methionyl-tRNA formyltransferase activity"/>
    <property type="evidence" value="ECO:0007669"/>
    <property type="project" value="UniProtKB-EC"/>
</dbReference>
<evidence type="ECO:0000256" key="2">
    <source>
        <dbReference type="ARBA" id="ARBA00012261"/>
    </source>
</evidence>
<dbReference type="SUPFAM" id="SSF53328">
    <property type="entry name" value="Formyltransferase"/>
    <property type="match status" value="1"/>
</dbReference>
<dbReference type="CDD" id="cd08646">
    <property type="entry name" value="FMT_core_Met-tRNA-FMT_N"/>
    <property type="match status" value="1"/>
</dbReference>
<comment type="similarity">
    <text evidence="1 5">Belongs to the Fmt family.</text>
</comment>
<dbReference type="Gene3D" id="3.40.50.12230">
    <property type="match status" value="1"/>
</dbReference>
<comment type="function">
    <text evidence="5">Attaches a formyl group to the free amino group of methionyl-tRNA(fMet). The formyl group appears to play a dual role in the initiator identity of N-formylmethionyl-tRNA by promoting its recognition by IF2 and preventing the misappropriation of this tRNA by the elongation apparatus.</text>
</comment>
<comment type="catalytic activity">
    <reaction evidence="5">
        <text>L-methionyl-tRNA(fMet) + (6R)-10-formyltetrahydrofolate = N-formyl-L-methionyl-tRNA(fMet) + (6S)-5,6,7,8-tetrahydrofolate + H(+)</text>
        <dbReference type="Rhea" id="RHEA:24380"/>
        <dbReference type="Rhea" id="RHEA-COMP:9952"/>
        <dbReference type="Rhea" id="RHEA-COMP:9953"/>
        <dbReference type="ChEBI" id="CHEBI:15378"/>
        <dbReference type="ChEBI" id="CHEBI:57453"/>
        <dbReference type="ChEBI" id="CHEBI:78530"/>
        <dbReference type="ChEBI" id="CHEBI:78844"/>
        <dbReference type="ChEBI" id="CHEBI:195366"/>
        <dbReference type="EC" id="2.1.2.9"/>
    </reaction>
</comment>
<dbReference type="InterPro" id="IPR005793">
    <property type="entry name" value="Formyl_trans_C"/>
</dbReference>
<dbReference type="Pfam" id="PF02911">
    <property type="entry name" value="Formyl_trans_C"/>
    <property type="match status" value="1"/>
</dbReference>
<dbReference type="InterPro" id="IPR011034">
    <property type="entry name" value="Formyl_transferase-like_C_sf"/>
</dbReference>
<dbReference type="EMBL" id="JAOQKJ010000004">
    <property type="protein sequence ID" value="MCU6744120.1"/>
    <property type="molecule type" value="Genomic_DNA"/>
</dbReference>
<dbReference type="Pfam" id="PF00551">
    <property type="entry name" value="Formyl_trans_N"/>
    <property type="match status" value="1"/>
</dbReference>
<dbReference type="PANTHER" id="PTHR11138">
    <property type="entry name" value="METHIONYL-TRNA FORMYLTRANSFERASE"/>
    <property type="match status" value="1"/>
</dbReference>
<proteinExistence type="inferred from homology"/>
<feature type="domain" description="Formyl transferase N-terminal" evidence="6">
    <location>
        <begin position="1"/>
        <end position="180"/>
    </location>
</feature>
<protein>
    <recommendedName>
        <fullName evidence="2 5">Methionyl-tRNA formyltransferase</fullName>
        <ecNumber evidence="2 5">2.1.2.9</ecNumber>
    </recommendedName>
</protein>
<dbReference type="PANTHER" id="PTHR11138:SF5">
    <property type="entry name" value="METHIONYL-TRNA FORMYLTRANSFERASE, MITOCHONDRIAL"/>
    <property type="match status" value="1"/>
</dbReference>
<dbReference type="InterPro" id="IPR005794">
    <property type="entry name" value="Fmt"/>
</dbReference>
<evidence type="ECO:0000259" key="7">
    <source>
        <dbReference type="Pfam" id="PF02911"/>
    </source>
</evidence>
<dbReference type="NCBIfam" id="TIGR00460">
    <property type="entry name" value="fmt"/>
    <property type="match status" value="1"/>
</dbReference>
<dbReference type="InterPro" id="IPR044135">
    <property type="entry name" value="Met-tRNA-FMT_C"/>
</dbReference>
<dbReference type="InterPro" id="IPR001555">
    <property type="entry name" value="GART_AS"/>
</dbReference>
<accession>A0ABT2T1J1</accession>
<gene>
    <name evidence="5 8" type="primary">fmt</name>
    <name evidence="8" type="ORF">OCV77_06365</name>
</gene>
<dbReference type="SUPFAM" id="SSF50486">
    <property type="entry name" value="FMT C-terminal domain-like"/>
    <property type="match status" value="1"/>
</dbReference>
<evidence type="ECO:0000259" key="6">
    <source>
        <dbReference type="Pfam" id="PF00551"/>
    </source>
</evidence>
<evidence type="ECO:0000313" key="9">
    <source>
        <dbReference type="Proteomes" id="UP001652432"/>
    </source>
</evidence>
<dbReference type="HAMAP" id="MF_00182">
    <property type="entry name" value="Formyl_trans"/>
    <property type="match status" value="1"/>
</dbReference>
<reference evidence="8 9" key="1">
    <citation type="journal article" date="2021" name="ISME Commun">
        <title>Automated analysis of genomic sequences facilitates high-throughput and comprehensive description of bacteria.</title>
        <authorList>
            <person name="Hitch T.C.A."/>
        </authorList>
    </citation>
    <scope>NUCLEOTIDE SEQUENCE [LARGE SCALE GENOMIC DNA]</scope>
    <source>
        <strain evidence="8 9">Sanger_18</strain>
    </source>
</reference>
<name>A0ABT2T1J1_9FIRM</name>
<evidence type="ECO:0000256" key="5">
    <source>
        <dbReference type="HAMAP-Rule" id="MF_00182"/>
    </source>
</evidence>
<dbReference type="PROSITE" id="PS00373">
    <property type="entry name" value="GART"/>
    <property type="match status" value="1"/>
</dbReference>
<dbReference type="Proteomes" id="UP001652432">
    <property type="component" value="Unassembled WGS sequence"/>
</dbReference>
<comment type="caution">
    <text evidence="8">The sequence shown here is derived from an EMBL/GenBank/DDBJ whole genome shotgun (WGS) entry which is preliminary data.</text>
</comment>
<organism evidence="8 9">
    <name type="scientific">Suilimivivens aceti</name>
    <dbReference type="NCBI Taxonomy" id="2981774"/>
    <lineage>
        <taxon>Bacteria</taxon>
        <taxon>Bacillati</taxon>
        <taxon>Bacillota</taxon>
        <taxon>Clostridia</taxon>
        <taxon>Lachnospirales</taxon>
        <taxon>Lachnospiraceae</taxon>
        <taxon>Suilimivivens</taxon>
    </lineage>
</organism>
<sequence length="312" mass="34229">MKIIYMGTPDFAVAPLEAILKAGHEVTAVVTQPDRQKGRGREVQYSPVKECALSYGIPVLQPLKIKEKDAVEELRKYPADIFVVAAFGQLLSEEILNMPRLGCINIHASLLPAYRGAAPIQWCVINGEEKTGVTIMQMAKGMDTGDILLQKEVVLDEKETGGSLFDRLMETGAELIVEVLPKIEAGELTPVVQKEELATYAGKITKDMGNIDFAKSAVTIERLIRGLNPWPSAFTHYKGKILKIWEADVVSECANAENPVPGTVIAMDKESFTLATGEGALRIRSLQPEGKKRMSCAEFMRGYEVKVGEALH</sequence>
<dbReference type="EC" id="2.1.2.9" evidence="2 5"/>
<evidence type="ECO:0000256" key="4">
    <source>
        <dbReference type="ARBA" id="ARBA00022917"/>
    </source>
</evidence>
<evidence type="ECO:0000313" key="8">
    <source>
        <dbReference type="EMBL" id="MCU6744120.1"/>
    </source>
</evidence>
<keyword evidence="4 5" id="KW-0648">Protein biosynthesis</keyword>
<keyword evidence="3 5" id="KW-0808">Transferase</keyword>
<dbReference type="InterPro" id="IPR041711">
    <property type="entry name" value="Met-tRNA-FMT_N"/>
</dbReference>
<dbReference type="CDD" id="cd08704">
    <property type="entry name" value="Met_tRNA_FMT_C"/>
    <property type="match status" value="1"/>
</dbReference>
<evidence type="ECO:0000256" key="1">
    <source>
        <dbReference type="ARBA" id="ARBA00010699"/>
    </source>
</evidence>
<dbReference type="InterPro" id="IPR002376">
    <property type="entry name" value="Formyl_transf_N"/>
</dbReference>